<reference evidence="1 2" key="1">
    <citation type="journal article" date="2018" name="Sci. Rep.">
        <title>Genomic signatures of local adaptation to the degree of environmental predictability in rotifers.</title>
        <authorList>
            <person name="Franch-Gras L."/>
            <person name="Hahn C."/>
            <person name="Garcia-Roger E.M."/>
            <person name="Carmona M.J."/>
            <person name="Serra M."/>
            <person name="Gomez A."/>
        </authorList>
    </citation>
    <scope>NUCLEOTIDE SEQUENCE [LARGE SCALE GENOMIC DNA]</scope>
    <source>
        <strain evidence="1">HYR1</strain>
    </source>
</reference>
<sequence length="80" mass="8581">MYTSSNLLGLQASKNIGIDQTPIMPHAIGGPEFPFILLFLSAPSPKSSSLSCKTTVRPIMLNGLCNLVKRSTNCAFMVPL</sequence>
<dbReference type="EMBL" id="REGN01013796">
    <property type="protein sequence ID" value="RMZ93456.1"/>
    <property type="molecule type" value="Genomic_DNA"/>
</dbReference>
<dbReference type="Proteomes" id="UP000276133">
    <property type="component" value="Unassembled WGS sequence"/>
</dbReference>
<evidence type="ECO:0000313" key="2">
    <source>
        <dbReference type="Proteomes" id="UP000276133"/>
    </source>
</evidence>
<comment type="caution">
    <text evidence="1">The sequence shown here is derived from an EMBL/GenBank/DDBJ whole genome shotgun (WGS) entry which is preliminary data.</text>
</comment>
<proteinExistence type="predicted"/>
<protein>
    <submittedName>
        <fullName evidence="1">Uncharacterized protein</fullName>
    </submittedName>
</protein>
<gene>
    <name evidence="1" type="ORF">BpHYR1_041203</name>
</gene>
<dbReference type="AlphaFoldDB" id="A0A3M7P302"/>
<organism evidence="1 2">
    <name type="scientific">Brachionus plicatilis</name>
    <name type="common">Marine rotifer</name>
    <name type="synonym">Brachionus muelleri</name>
    <dbReference type="NCBI Taxonomy" id="10195"/>
    <lineage>
        <taxon>Eukaryota</taxon>
        <taxon>Metazoa</taxon>
        <taxon>Spiralia</taxon>
        <taxon>Gnathifera</taxon>
        <taxon>Rotifera</taxon>
        <taxon>Eurotatoria</taxon>
        <taxon>Monogononta</taxon>
        <taxon>Pseudotrocha</taxon>
        <taxon>Ploima</taxon>
        <taxon>Brachionidae</taxon>
        <taxon>Brachionus</taxon>
    </lineage>
</organism>
<name>A0A3M7P302_BRAPC</name>
<keyword evidence="2" id="KW-1185">Reference proteome</keyword>
<accession>A0A3M7P302</accession>
<evidence type="ECO:0000313" key="1">
    <source>
        <dbReference type="EMBL" id="RMZ93456.1"/>
    </source>
</evidence>